<keyword evidence="7" id="KW-1185">Reference proteome</keyword>
<reference evidence="6 7" key="1">
    <citation type="submission" date="2024-02" db="EMBL/GenBank/DDBJ databases">
        <title>A draft genome for the cacao thread blight pathogen Marasmius crinis-equi.</title>
        <authorList>
            <person name="Cohen S.P."/>
            <person name="Baruah I.K."/>
            <person name="Amoako-Attah I."/>
            <person name="Bukari Y."/>
            <person name="Meinhardt L.W."/>
            <person name="Bailey B.A."/>
        </authorList>
    </citation>
    <scope>NUCLEOTIDE SEQUENCE [LARGE SCALE GENOMIC DNA]</scope>
    <source>
        <strain evidence="6 7">GH-76</strain>
    </source>
</reference>
<organism evidence="6 7">
    <name type="scientific">Marasmius crinis-equi</name>
    <dbReference type="NCBI Taxonomy" id="585013"/>
    <lineage>
        <taxon>Eukaryota</taxon>
        <taxon>Fungi</taxon>
        <taxon>Dikarya</taxon>
        <taxon>Basidiomycota</taxon>
        <taxon>Agaricomycotina</taxon>
        <taxon>Agaricomycetes</taxon>
        <taxon>Agaricomycetidae</taxon>
        <taxon>Agaricales</taxon>
        <taxon>Marasmiineae</taxon>
        <taxon>Marasmiaceae</taxon>
        <taxon>Marasmius</taxon>
    </lineage>
</organism>
<keyword evidence="1" id="KW-0479">Metal-binding</keyword>
<dbReference type="PROSITE" id="PS01360">
    <property type="entry name" value="ZF_MYND_1"/>
    <property type="match status" value="1"/>
</dbReference>
<dbReference type="InterPro" id="IPR002893">
    <property type="entry name" value="Znf_MYND"/>
</dbReference>
<evidence type="ECO:0000313" key="7">
    <source>
        <dbReference type="Proteomes" id="UP001465976"/>
    </source>
</evidence>
<accession>A0ABR3F2E0</accession>
<dbReference type="Proteomes" id="UP001465976">
    <property type="component" value="Unassembled WGS sequence"/>
</dbReference>
<dbReference type="InterPro" id="IPR027974">
    <property type="entry name" value="DUF4470"/>
</dbReference>
<gene>
    <name evidence="6" type="ORF">V5O48_012597</name>
</gene>
<protein>
    <recommendedName>
        <fullName evidence="5">MYND-type domain-containing protein</fullName>
    </recommendedName>
</protein>
<dbReference type="PROSITE" id="PS50865">
    <property type="entry name" value="ZF_MYND_2"/>
    <property type="match status" value="1"/>
</dbReference>
<name>A0ABR3F2E0_9AGAR</name>
<comment type="caution">
    <text evidence="6">The sequence shown here is derived from an EMBL/GenBank/DDBJ whole genome shotgun (WGS) entry which is preliminary data.</text>
</comment>
<dbReference type="Pfam" id="PF14737">
    <property type="entry name" value="DUF4470"/>
    <property type="match status" value="1"/>
</dbReference>
<evidence type="ECO:0000256" key="3">
    <source>
        <dbReference type="ARBA" id="ARBA00022833"/>
    </source>
</evidence>
<feature type="non-terminal residue" evidence="6">
    <location>
        <position position="630"/>
    </location>
</feature>
<proteinExistence type="predicted"/>
<evidence type="ECO:0000259" key="5">
    <source>
        <dbReference type="PROSITE" id="PS50865"/>
    </source>
</evidence>
<evidence type="ECO:0000313" key="6">
    <source>
        <dbReference type="EMBL" id="KAL0569362.1"/>
    </source>
</evidence>
<evidence type="ECO:0000256" key="1">
    <source>
        <dbReference type="ARBA" id="ARBA00022723"/>
    </source>
</evidence>
<keyword evidence="2 4" id="KW-0863">Zinc-finger</keyword>
<sequence length="630" mass="70996">MLVRLNSIAIRNKKASEGHLDFEGAPSLSAVLHRGSRPRVLSLESLMSLGLGSDVDGEALTTLTCGNHMGRMSVTIHRRCTNKGTISCPRCHLVKYCSERCQKQHWPRHSSTCAHPYLEKTWQPGWIEENREPRFLASLSWPNGLLTRPASNTPHIFPALDVLQYSCNERERAKKMDFKFCFTSCSDIRNLVKTVNSLPKDYSGRCEILMNDTDATVINRNLVILFALLSAGPSLDEAAELATHLMYSTALTPQCAAYLQRCVDYIYASDNSQNEQSVMSFRVRLATRGLGSAIHSTQTMMGVRQLMEMFHGLSPFTLSSAMKSMRCTTNQHDNADNWDWFLSKLAPPHRMSFKNYRETGILSPFSLNTTNFTQPNRLLFSPHGEWLGDFNPLRGWDMAPVIASGEKYGVDPADIFGCLFFHVKSQLREFARRVKDFKIDIHLTQFDPKILSKGLVSGALGPGFEGGGCFDRVDTGCLIESIEIRECLAEWGPLLNKANRHSTLLMSTRTWHEGLPNGSTMARLNPRAALASIMKKCFKIPRLNSKFKKSLSEGLRSPKLLRMIESLDAFYDHDEAFQEFLKAQKADTVLKALGLELRSQHQVHPKRFGVPVQASDHQLPCLARNEFYQL</sequence>
<dbReference type="SUPFAM" id="SSF144232">
    <property type="entry name" value="HIT/MYND zinc finger-like"/>
    <property type="match status" value="1"/>
</dbReference>
<dbReference type="Gene3D" id="6.10.140.2220">
    <property type="match status" value="1"/>
</dbReference>
<evidence type="ECO:0000256" key="2">
    <source>
        <dbReference type="ARBA" id="ARBA00022771"/>
    </source>
</evidence>
<feature type="domain" description="MYND-type" evidence="5">
    <location>
        <begin position="62"/>
        <end position="113"/>
    </location>
</feature>
<dbReference type="Pfam" id="PF01753">
    <property type="entry name" value="zf-MYND"/>
    <property type="match status" value="1"/>
</dbReference>
<keyword evidence="3" id="KW-0862">Zinc</keyword>
<evidence type="ECO:0000256" key="4">
    <source>
        <dbReference type="PROSITE-ProRule" id="PRU00134"/>
    </source>
</evidence>
<dbReference type="EMBL" id="JBAHYK010001134">
    <property type="protein sequence ID" value="KAL0569362.1"/>
    <property type="molecule type" value="Genomic_DNA"/>
</dbReference>